<evidence type="ECO:0000256" key="6">
    <source>
        <dbReference type="ARBA" id="ARBA00023180"/>
    </source>
</evidence>
<gene>
    <name evidence="10" type="ORF">AALO_G00081980</name>
</gene>
<keyword evidence="11" id="KW-1185">Reference proteome</keyword>
<name>A0AAV6GYD7_9TELE</name>
<evidence type="ECO:0000256" key="5">
    <source>
        <dbReference type="ARBA" id="ARBA00023136"/>
    </source>
</evidence>
<dbReference type="GO" id="GO:0005886">
    <property type="term" value="C:plasma membrane"/>
    <property type="evidence" value="ECO:0007669"/>
    <property type="project" value="TreeGrafter"/>
</dbReference>
<dbReference type="InterPro" id="IPR000301">
    <property type="entry name" value="Tetraspanin_animals"/>
</dbReference>
<evidence type="ECO:0000313" key="11">
    <source>
        <dbReference type="Proteomes" id="UP000823561"/>
    </source>
</evidence>
<comment type="caution">
    <text evidence="10">The sequence shown here is derived from an EMBL/GenBank/DDBJ whole genome shotgun (WGS) entry which is preliminary data.</text>
</comment>
<dbReference type="PANTHER" id="PTHR19282">
    <property type="entry name" value="TETRASPANIN"/>
    <property type="match status" value="1"/>
</dbReference>
<comment type="similarity">
    <text evidence="2 9">Belongs to the tetraspanin (TM4SF) family.</text>
</comment>
<keyword evidence="6" id="KW-0325">Glycoprotein</keyword>
<dbReference type="PANTHER" id="PTHR19282:SF216">
    <property type="entry name" value="TETRASPANIN-1"/>
    <property type="match status" value="1"/>
</dbReference>
<evidence type="ECO:0000256" key="8">
    <source>
        <dbReference type="ARBA" id="ARBA00054958"/>
    </source>
</evidence>
<evidence type="ECO:0000256" key="9">
    <source>
        <dbReference type="RuleBase" id="RU361218"/>
    </source>
</evidence>
<sequence length="256" mass="27569">MGVDGCGQMCKCILILFNAIFAIVGFAMVGLGLGLRLSSETRGLFDIELKTQEFVIFVVVLIVLGSLMLIISIFGFHGACNENLSSLRIFAILLAIMAGLEIGTGVLVFMRSKEVSEHIINLYASVYAQFANTHDPSLATTLRIIHEMFDCCGVGGLLEPLVRETCPKKGFLGTLTTSACPTVILNLFQDKAPLIMGFFLTTAALMIIALVCSSLLKKAIKEASVSPYVLLTTSIYNASPAVTVYPTLTMPIEVET</sequence>
<dbReference type="Proteomes" id="UP000823561">
    <property type="component" value="Chromosome 6"/>
</dbReference>
<dbReference type="InterPro" id="IPR008952">
    <property type="entry name" value="Tetraspanin_EC2_sf"/>
</dbReference>
<proteinExistence type="inferred from homology"/>
<dbReference type="SUPFAM" id="SSF48652">
    <property type="entry name" value="Tetraspanin"/>
    <property type="match status" value="1"/>
</dbReference>
<keyword evidence="5 9" id="KW-0472">Membrane</keyword>
<evidence type="ECO:0000256" key="3">
    <source>
        <dbReference type="ARBA" id="ARBA00022692"/>
    </source>
</evidence>
<evidence type="ECO:0000313" key="10">
    <source>
        <dbReference type="EMBL" id="KAG5279824.1"/>
    </source>
</evidence>
<dbReference type="PRINTS" id="PR00259">
    <property type="entry name" value="TMFOUR"/>
</dbReference>
<organism evidence="10 11">
    <name type="scientific">Alosa alosa</name>
    <name type="common">allis shad</name>
    <dbReference type="NCBI Taxonomy" id="278164"/>
    <lineage>
        <taxon>Eukaryota</taxon>
        <taxon>Metazoa</taxon>
        <taxon>Chordata</taxon>
        <taxon>Craniata</taxon>
        <taxon>Vertebrata</taxon>
        <taxon>Euteleostomi</taxon>
        <taxon>Actinopterygii</taxon>
        <taxon>Neopterygii</taxon>
        <taxon>Teleostei</taxon>
        <taxon>Clupei</taxon>
        <taxon>Clupeiformes</taxon>
        <taxon>Clupeoidei</taxon>
        <taxon>Clupeidae</taxon>
        <taxon>Alosa</taxon>
    </lineage>
</organism>
<evidence type="ECO:0000256" key="1">
    <source>
        <dbReference type="ARBA" id="ARBA00004127"/>
    </source>
</evidence>
<accession>A0AAV6GYD7</accession>
<comment type="function">
    <text evidence="8">Structural component of specialized membrane microdomains known as tetraspanin-enriched microdomains (TERMs), which act as platforms for receptor clustering and signaling. Participates thereby in diverse biological functions such as cell signal transduction, adhesion, migration and protein trafficking. Regulates neuronal differentiation in response to NGF by facilitating NGF-mediated activation of NTRK1/TRKA receptor tyrosine kinase and subsequent downstream signaling pathways. Plays a role in the inhibition of TNFalpha-induced apoptosis. Mechanistically, inhibits the NF-kappa-B signaling pathway by blocking phosphorylation of CHUK. Also promotes the stability of the thiamine transporter 1/SLC19A2 in intestinal epithelial cells leading to an increase of thiamine uptake process.</text>
</comment>
<evidence type="ECO:0000256" key="7">
    <source>
        <dbReference type="ARBA" id="ARBA00046464"/>
    </source>
</evidence>
<dbReference type="Gene3D" id="1.10.1450.10">
    <property type="entry name" value="Tetraspanin"/>
    <property type="match status" value="1"/>
</dbReference>
<feature type="transmembrane region" description="Helical" evidence="9">
    <location>
        <begin position="89"/>
        <end position="110"/>
    </location>
</feature>
<evidence type="ECO:0000256" key="4">
    <source>
        <dbReference type="ARBA" id="ARBA00022989"/>
    </source>
</evidence>
<keyword evidence="4 9" id="KW-1133">Transmembrane helix</keyword>
<evidence type="ECO:0000256" key="2">
    <source>
        <dbReference type="ARBA" id="ARBA00006840"/>
    </source>
</evidence>
<dbReference type="PIRSF" id="PIRSF002419">
    <property type="entry name" value="Tetraspanin"/>
    <property type="match status" value="1"/>
</dbReference>
<dbReference type="EMBL" id="JADWDJ010000006">
    <property type="protein sequence ID" value="KAG5279824.1"/>
    <property type="molecule type" value="Genomic_DNA"/>
</dbReference>
<dbReference type="Pfam" id="PF00335">
    <property type="entry name" value="Tetraspanin"/>
    <property type="match status" value="1"/>
</dbReference>
<dbReference type="InterPro" id="IPR018499">
    <property type="entry name" value="Tetraspanin/Peripherin"/>
</dbReference>
<keyword evidence="3 9" id="KW-0812">Transmembrane</keyword>
<feature type="transmembrane region" description="Helical" evidence="9">
    <location>
        <begin position="13"/>
        <end position="33"/>
    </location>
</feature>
<reference evidence="10" key="1">
    <citation type="submission" date="2020-10" db="EMBL/GenBank/DDBJ databases">
        <title>Chromosome-scale genome assembly of the Allis shad, Alosa alosa.</title>
        <authorList>
            <person name="Margot Z."/>
            <person name="Christophe K."/>
            <person name="Cabau C."/>
            <person name="Louis A."/>
            <person name="Berthelot C."/>
            <person name="Parey E."/>
            <person name="Roest Crollius H."/>
            <person name="Montfort J."/>
            <person name="Robinson-Rechavi M."/>
            <person name="Bucao C."/>
            <person name="Bouchez O."/>
            <person name="Gislard M."/>
            <person name="Lluch J."/>
            <person name="Milhes M."/>
            <person name="Lampietro C."/>
            <person name="Lopez Roques C."/>
            <person name="Donnadieu C."/>
            <person name="Braasch I."/>
            <person name="Desvignes T."/>
            <person name="Postlethwait J."/>
            <person name="Bobe J."/>
            <person name="Guiguen Y."/>
        </authorList>
    </citation>
    <scope>NUCLEOTIDE SEQUENCE</scope>
    <source>
        <strain evidence="10">M-15738</strain>
        <tissue evidence="10">Blood</tissue>
    </source>
</reference>
<feature type="transmembrane region" description="Helical" evidence="9">
    <location>
        <begin position="194"/>
        <end position="216"/>
    </location>
</feature>
<comment type="subunit">
    <text evidence="7">Interacts with SLC19A2. Interacts with NTRK1/TRKA.</text>
</comment>
<comment type="subcellular location">
    <subcellularLocation>
        <location evidence="1">Endomembrane system</location>
        <topology evidence="1">Multi-pass membrane protein</topology>
    </subcellularLocation>
    <subcellularLocation>
        <location evidence="9">Membrane</location>
        <topology evidence="9">Multi-pass membrane protein</topology>
    </subcellularLocation>
</comment>
<feature type="transmembrane region" description="Helical" evidence="9">
    <location>
        <begin position="54"/>
        <end position="77"/>
    </location>
</feature>
<dbReference type="GO" id="GO:0012505">
    <property type="term" value="C:endomembrane system"/>
    <property type="evidence" value="ECO:0007669"/>
    <property type="project" value="UniProtKB-SubCell"/>
</dbReference>
<dbReference type="AlphaFoldDB" id="A0AAV6GYD7"/>
<protein>
    <recommendedName>
        <fullName evidence="9">Tetraspanin</fullName>
    </recommendedName>
</protein>